<protein>
    <recommendedName>
        <fullName evidence="5">5-formyltetrahydrofolate cyclo-ligase</fullName>
        <ecNumber evidence="5">6.3.3.2</ecNumber>
    </recommendedName>
</protein>
<dbReference type="RefSeq" id="WP_101175016.1">
    <property type="nucleotide sequence ID" value="NZ_PISE01000001.1"/>
</dbReference>
<dbReference type="GO" id="GO:0005524">
    <property type="term" value="F:ATP binding"/>
    <property type="evidence" value="ECO:0007669"/>
    <property type="project" value="UniProtKB-KW"/>
</dbReference>
<dbReference type="OrthoDB" id="9801938at2"/>
<feature type="binding site" evidence="4">
    <location>
        <begin position="135"/>
        <end position="143"/>
    </location>
    <ligand>
        <name>ATP</name>
        <dbReference type="ChEBI" id="CHEBI:30616"/>
    </ligand>
</feature>
<sequence>MKQPKYIVRKQIKEKLSILTKEQHIKLSQEIAEKLFADPLFIQANSIGVTISNFPEVDTYEIIRRAWELGKTVSVPKCLPKTKGMAFRKLTSFDQLETVYSGLQEPIEKATEETASREIDLLIVPGLGFTKEGFRLGFGGGYYDRYLMNYVGKTLSLAFEKQLMADLPIEAHDLPVDKMITNKGVYIPT</sequence>
<dbReference type="NCBIfam" id="TIGR02727">
    <property type="entry name" value="MTHFS_bact"/>
    <property type="match status" value="1"/>
</dbReference>
<accession>A0A2N0Z8A2</accession>
<name>A0A2N0Z8A2_9BACI</name>
<dbReference type="SUPFAM" id="SSF100950">
    <property type="entry name" value="NagB/RpiA/CoA transferase-like"/>
    <property type="match status" value="1"/>
</dbReference>
<dbReference type="Gene3D" id="3.40.50.10420">
    <property type="entry name" value="NagB/RpiA/CoA transferase-like"/>
    <property type="match status" value="1"/>
</dbReference>
<dbReference type="GO" id="GO:0035999">
    <property type="term" value="P:tetrahydrofolate interconversion"/>
    <property type="evidence" value="ECO:0007669"/>
    <property type="project" value="TreeGrafter"/>
</dbReference>
<evidence type="ECO:0000256" key="2">
    <source>
        <dbReference type="ARBA" id="ARBA00022741"/>
    </source>
</evidence>
<comment type="caution">
    <text evidence="6">The sequence shown here is derived from an EMBL/GenBank/DDBJ whole genome shotgun (WGS) entry which is preliminary data.</text>
</comment>
<keyword evidence="5" id="KW-0460">Magnesium</keyword>
<evidence type="ECO:0000256" key="1">
    <source>
        <dbReference type="ARBA" id="ARBA00010638"/>
    </source>
</evidence>
<comment type="similarity">
    <text evidence="1 5">Belongs to the 5-formyltetrahydrofolate cyclo-ligase family.</text>
</comment>
<dbReference type="AlphaFoldDB" id="A0A2N0Z8A2"/>
<evidence type="ECO:0000313" key="6">
    <source>
        <dbReference type="EMBL" id="PKG25731.1"/>
    </source>
</evidence>
<dbReference type="InterPro" id="IPR002698">
    <property type="entry name" value="FTHF_cligase"/>
</dbReference>
<reference evidence="6 7" key="1">
    <citation type="journal article" date="2003" name="Int. J. Syst. Evol. Microbiol.">
        <title>Bacillus nealsonii sp. nov., isolated from a spacecraft-assembly facility, whose spores are gamma-radiation resistant.</title>
        <authorList>
            <person name="Venkateswaran K."/>
            <person name="Kempf M."/>
            <person name="Chen F."/>
            <person name="Satomi M."/>
            <person name="Nicholson W."/>
            <person name="Kern R."/>
        </authorList>
    </citation>
    <scope>NUCLEOTIDE SEQUENCE [LARGE SCALE GENOMIC DNA]</scope>
    <source>
        <strain evidence="6 7">FO-92</strain>
    </source>
</reference>
<organism evidence="6 7">
    <name type="scientific">Niallia nealsonii</name>
    <dbReference type="NCBI Taxonomy" id="115979"/>
    <lineage>
        <taxon>Bacteria</taxon>
        <taxon>Bacillati</taxon>
        <taxon>Bacillota</taxon>
        <taxon>Bacilli</taxon>
        <taxon>Bacillales</taxon>
        <taxon>Bacillaceae</taxon>
        <taxon>Niallia</taxon>
    </lineage>
</organism>
<dbReference type="EMBL" id="PISE01000001">
    <property type="protein sequence ID" value="PKG25731.1"/>
    <property type="molecule type" value="Genomic_DNA"/>
</dbReference>
<dbReference type="EC" id="6.3.3.2" evidence="5"/>
<gene>
    <name evidence="6" type="ORF">CWS01_00435</name>
</gene>
<evidence type="ECO:0000256" key="5">
    <source>
        <dbReference type="RuleBase" id="RU361279"/>
    </source>
</evidence>
<feature type="binding site" evidence="4">
    <location>
        <position position="51"/>
    </location>
    <ligand>
        <name>substrate</name>
    </ligand>
</feature>
<dbReference type="GO" id="GO:0046872">
    <property type="term" value="F:metal ion binding"/>
    <property type="evidence" value="ECO:0007669"/>
    <property type="project" value="UniProtKB-KW"/>
</dbReference>
<dbReference type="PANTHER" id="PTHR23407:SF1">
    <property type="entry name" value="5-FORMYLTETRAHYDROFOLATE CYCLO-LIGASE"/>
    <property type="match status" value="1"/>
</dbReference>
<keyword evidence="6" id="KW-0436">Ligase</keyword>
<keyword evidence="5" id="KW-0479">Metal-binding</keyword>
<keyword evidence="7" id="KW-1185">Reference proteome</keyword>
<comment type="catalytic activity">
    <reaction evidence="5">
        <text>(6S)-5-formyl-5,6,7,8-tetrahydrofolate + ATP = (6R)-5,10-methenyltetrahydrofolate + ADP + phosphate</text>
        <dbReference type="Rhea" id="RHEA:10488"/>
        <dbReference type="ChEBI" id="CHEBI:30616"/>
        <dbReference type="ChEBI" id="CHEBI:43474"/>
        <dbReference type="ChEBI" id="CHEBI:57455"/>
        <dbReference type="ChEBI" id="CHEBI:57457"/>
        <dbReference type="ChEBI" id="CHEBI:456216"/>
        <dbReference type="EC" id="6.3.3.2"/>
    </reaction>
</comment>
<feature type="binding site" evidence="4">
    <location>
        <position position="56"/>
    </location>
    <ligand>
        <name>substrate</name>
    </ligand>
</feature>
<dbReference type="PIRSF" id="PIRSF006806">
    <property type="entry name" value="FTHF_cligase"/>
    <property type="match status" value="1"/>
</dbReference>
<dbReference type="Proteomes" id="UP000233375">
    <property type="component" value="Unassembled WGS sequence"/>
</dbReference>
<feature type="binding site" evidence="4">
    <location>
        <begin position="5"/>
        <end position="9"/>
    </location>
    <ligand>
        <name>ATP</name>
        <dbReference type="ChEBI" id="CHEBI:30616"/>
    </ligand>
</feature>
<keyword evidence="2 4" id="KW-0547">Nucleotide-binding</keyword>
<keyword evidence="3 4" id="KW-0067">ATP-binding</keyword>
<dbReference type="GO" id="GO:0009396">
    <property type="term" value="P:folic acid-containing compound biosynthetic process"/>
    <property type="evidence" value="ECO:0007669"/>
    <property type="project" value="TreeGrafter"/>
</dbReference>
<comment type="cofactor">
    <cofactor evidence="5">
        <name>Mg(2+)</name>
        <dbReference type="ChEBI" id="CHEBI:18420"/>
    </cofactor>
</comment>
<dbReference type="Pfam" id="PF01812">
    <property type="entry name" value="5-FTHF_cyc-lig"/>
    <property type="match status" value="1"/>
</dbReference>
<dbReference type="GO" id="GO:0030272">
    <property type="term" value="F:5-formyltetrahydrofolate cyclo-ligase activity"/>
    <property type="evidence" value="ECO:0007669"/>
    <property type="project" value="UniProtKB-EC"/>
</dbReference>
<dbReference type="InterPro" id="IPR037171">
    <property type="entry name" value="NagB/RpiA_transferase-like"/>
</dbReference>
<evidence type="ECO:0000313" key="7">
    <source>
        <dbReference type="Proteomes" id="UP000233375"/>
    </source>
</evidence>
<evidence type="ECO:0000256" key="4">
    <source>
        <dbReference type="PIRSR" id="PIRSR006806-1"/>
    </source>
</evidence>
<dbReference type="InterPro" id="IPR024185">
    <property type="entry name" value="FTHF_cligase-like_sf"/>
</dbReference>
<dbReference type="PANTHER" id="PTHR23407">
    <property type="entry name" value="ATPASE INHIBITOR/5-FORMYLTETRAHYDROFOLATE CYCLO-LIGASE"/>
    <property type="match status" value="1"/>
</dbReference>
<evidence type="ECO:0000256" key="3">
    <source>
        <dbReference type="ARBA" id="ARBA00022840"/>
    </source>
</evidence>
<proteinExistence type="inferred from homology"/>